<keyword evidence="2 5" id="KW-0812">Transmembrane</keyword>
<dbReference type="Proteomes" id="UP000198601">
    <property type="component" value="Unassembled WGS sequence"/>
</dbReference>
<accession>A0A1G4R029</accession>
<comment type="subcellular location">
    <subcellularLocation>
        <location evidence="1">Membrane</location>
        <topology evidence="1">Multi-pass membrane protein</topology>
    </subcellularLocation>
</comment>
<feature type="transmembrane region" description="Helical" evidence="5">
    <location>
        <begin position="304"/>
        <end position="322"/>
    </location>
</feature>
<feature type="transmembrane region" description="Helical" evidence="5">
    <location>
        <begin position="212"/>
        <end position="234"/>
    </location>
</feature>
<dbReference type="AlphaFoldDB" id="A0A1G4R029"/>
<keyword evidence="8" id="KW-1185">Reference proteome</keyword>
<feature type="domain" description="ABC-2 type transporter transmembrane" evidence="6">
    <location>
        <begin position="24"/>
        <end position="317"/>
    </location>
</feature>
<proteinExistence type="predicted"/>
<dbReference type="PANTHER" id="PTHR43027:SF1">
    <property type="entry name" value="DOXORUBICIN RESISTANCE ABC TRANSPORTER PERMEASE PROTEIN DRRC-RELATED"/>
    <property type="match status" value="1"/>
</dbReference>
<evidence type="ECO:0000256" key="2">
    <source>
        <dbReference type="ARBA" id="ARBA00022692"/>
    </source>
</evidence>
<dbReference type="Pfam" id="PF12698">
    <property type="entry name" value="ABC2_membrane_3"/>
    <property type="match status" value="1"/>
</dbReference>
<dbReference type="OrthoDB" id="1655516at2"/>
<dbReference type="GO" id="GO:0016020">
    <property type="term" value="C:membrane"/>
    <property type="evidence" value="ECO:0007669"/>
    <property type="project" value="UniProtKB-SubCell"/>
</dbReference>
<evidence type="ECO:0000313" key="7">
    <source>
        <dbReference type="EMBL" id="SCW50028.1"/>
    </source>
</evidence>
<dbReference type="PANTHER" id="PTHR43027">
    <property type="entry name" value="DOXORUBICIN RESISTANCE ABC TRANSPORTER PERMEASE PROTEIN DRRC-RELATED"/>
    <property type="match status" value="1"/>
</dbReference>
<dbReference type="EMBL" id="FMTT01000010">
    <property type="protein sequence ID" value="SCW50028.1"/>
    <property type="molecule type" value="Genomic_DNA"/>
</dbReference>
<reference evidence="8" key="1">
    <citation type="submission" date="2016-10" db="EMBL/GenBank/DDBJ databases">
        <authorList>
            <person name="Varghese N."/>
            <person name="Submissions S."/>
        </authorList>
    </citation>
    <scope>NUCLEOTIDE SEQUENCE [LARGE SCALE GENOMIC DNA]</scope>
    <source>
        <strain evidence="8">CGMCC 1.8946</strain>
    </source>
</reference>
<dbReference type="GO" id="GO:0140359">
    <property type="term" value="F:ABC-type transporter activity"/>
    <property type="evidence" value="ECO:0007669"/>
    <property type="project" value="InterPro"/>
</dbReference>
<sequence length="331" mass="37100">MNFMPLFKNKLDRIKYKKEIFVVALIIIPITILATILLSNRQELRSNIALVTQDAQSVQEFPENNKFTIIPVKEKPTLSNLILGYYDAIVEKNNEGTYLVMTVIKSKKDTDIISNYFNKKESPVDYESQDLERGVGTKVLGFIIMIILMQGVAITMLYTEDRTLRTFGRIMMAPVSEQLYIASQGIFTFICLYFPTYLALVITKEVFGVELGFGLGLLALLIGMVTALGTAFGLFMSSILKQNVSLTASLFAIITSLLGTCLVPFKVNNSVIDGMISLIPQKAFMEILEGAEKGKELLQFKGQLIDLAVWILVLWFFGSYVIQRKVSSGNY</sequence>
<gene>
    <name evidence="7" type="ORF">SAMN04487970_101039</name>
</gene>
<dbReference type="RefSeq" id="WP_090670173.1">
    <property type="nucleotide sequence ID" value="NZ_FMTT01000010.1"/>
</dbReference>
<keyword evidence="4 5" id="KW-0472">Membrane</keyword>
<evidence type="ECO:0000256" key="5">
    <source>
        <dbReference type="SAM" id="Phobius"/>
    </source>
</evidence>
<dbReference type="InterPro" id="IPR013525">
    <property type="entry name" value="ABC2_TM"/>
</dbReference>
<organism evidence="7 8">
    <name type="scientific">Paenibacillus tianmuensis</name>
    <dbReference type="NCBI Taxonomy" id="624147"/>
    <lineage>
        <taxon>Bacteria</taxon>
        <taxon>Bacillati</taxon>
        <taxon>Bacillota</taxon>
        <taxon>Bacilli</taxon>
        <taxon>Bacillales</taxon>
        <taxon>Paenibacillaceae</taxon>
        <taxon>Paenibacillus</taxon>
    </lineage>
</organism>
<name>A0A1G4R029_9BACL</name>
<feature type="transmembrane region" description="Helical" evidence="5">
    <location>
        <begin position="179"/>
        <end position="200"/>
    </location>
</feature>
<keyword evidence="3 5" id="KW-1133">Transmembrane helix</keyword>
<evidence type="ECO:0000256" key="4">
    <source>
        <dbReference type="ARBA" id="ARBA00023136"/>
    </source>
</evidence>
<evidence type="ECO:0000259" key="6">
    <source>
        <dbReference type="Pfam" id="PF12698"/>
    </source>
</evidence>
<evidence type="ECO:0000256" key="3">
    <source>
        <dbReference type="ARBA" id="ARBA00022989"/>
    </source>
</evidence>
<feature type="transmembrane region" description="Helical" evidence="5">
    <location>
        <begin position="20"/>
        <end position="38"/>
    </location>
</feature>
<protein>
    <submittedName>
        <fullName evidence="7">ABC-2 type transport system permease protein</fullName>
    </submittedName>
</protein>
<evidence type="ECO:0000313" key="8">
    <source>
        <dbReference type="Proteomes" id="UP000198601"/>
    </source>
</evidence>
<evidence type="ECO:0000256" key="1">
    <source>
        <dbReference type="ARBA" id="ARBA00004141"/>
    </source>
</evidence>
<feature type="transmembrane region" description="Helical" evidence="5">
    <location>
        <begin position="246"/>
        <end position="265"/>
    </location>
</feature>
<feature type="transmembrane region" description="Helical" evidence="5">
    <location>
        <begin position="139"/>
        <end position="158"/>
    </location>
</feature>
<dbReference type="InterPro" id="IPR052902">
    <property type="entry name" value="ABC-2_transporter"/>
</dbReference>
<dbReference type="STRING" id="624147.SAMN04487970_101039"/>